<dbReference type="Proteomes" id="UP000094526">
    <property type="component" value="Unassembled WGS sequence"/>
</dbReference>
<evidence type="ECO:0000256" key="3">
    <source>
        <dbReference type="SAM" id="MobiDB-lite"/>
    </source>
</evidence>
<evidence type="ECO:0000313" key="5">
    <source>
        <dbReference type="Proteomes" id="UP000094526"/>
    </source>
</evidence>
<name>A0A1C1CC74_9EURO</name>
<proteinExistence type="predicted"/>
<dbReference type="Pfam" id="PF05971">
    <property type="entry name" value="Methyltransf_10"/>
    <property type="match status" value="1"/>
</dbReference>
<protein>
    <submittedName>
        <fullName evidence="4">DUF890 domain protein</fullName>
    </submittedName>
</protein>
<feature type="region of interest" description="Disordered" evidence="3">
    <location>
        <begin position="436"/>
        <end position="501"/>
    </location>
</feature>
<evidence type="ECO:0000256" key="1">
    <source>
        <dbReference type="ARBA" id="ARBA00022603"/>
    </source>
</evidence>
<dbReference type="EMBL" id="LGRB01000016">
    <property type="protein sequence ID" value="OCT46133.1"/>
    <property type="molecule type" value="Genomic_DNA"/>
</dbReference>
<dbReference type="PANTHER" id="PTHR13393:SF0">
    <property type="entry name" value="RNA N6-ADENOSINE-METHYLTRANSFERASE METTL16"/>
    <property type="match status" value="1"/>
</dbReference>
<dbReference type="InterPro" id="IPR002052">
    <property type="entry name" value="DNA_methylase_N6_adenine_CS"/>
</dbReference>
<dbReference type="VEuPathDB" id="FungiDB:G647_09383"/>
<dbReference type="GO" id="GO:0005634">
    <property type="term" value="C:nucleus"/>
    <property type="evidence" value="ECO:0007669"/>
    <property type="project" value="TreeGrafter"/>
</dbReference>
<evidence type="ECO:0000256" key="2">
    <source>
        <dbReference type="ARBA" id="ARBA00022679"/>
    </source>
</evidence>
<feature type="region of interest" description="Disordered" evidence="3">
    <location>
        <begin position="364"/>
        <end position="390"/>
    </location>
</feature>
<accession>A0A1C1CC74</accession>
<dbReference type="CDD" id="cd02440">
    <property type="entry name" value="AdoMet_MTases"/>
    <property type="match status" value="1"/>
</dbReference>
<dbReference type="STRING" id="86049.A0A1C1CC74"/>
<feature type="compositionally biased region" description="Basic and acidic residues" evidence="3">
    <location>
        <begin position="374"/>
        <end position="385"/>
    </location>
</feature>
<dbReference type="InterPro" id="IPR029063">
    <property type="entry name" value="SAM-dependent_MTases_sf"/>
</dbReference>
<dbReference type="GO" id="GO:0070475">
    <property type="term" value="P:rRNA base methylation"/>
    <property type="evidence" value="ECO:0007669"/>
    <property type="project" value="TreeGrafter"/>
</dbReference>
<dbReference type="OrthoDB" id="514248at2759"/>
<sequence>MPAPDNIYEDDVDFTTLALQYPDFAKRGYWRKEKEKGSMFNRPVKASSTTTKHKLTPFRGRTDDRLKPNRQLDFSDPESVRQLTKCLLHRDFNLTIDVPDDRLCPPVPNRFNYILFIQRLLDDTSPDFHQGYDRERQVLGLDIGTGSSAIYPLLACAQRPRWRFLCTEIDDKNREYAQRNISVNNLGSRIRMIDTDRTGRKLIPAAQLEHFDRVDVLVTNPPFYSSEAELLGSAGQKSRPPNSSCAGAAVEMITPGGEVSFVGKLIRESAHAGTRRKIQWFSAMLGKLSSVGTVVTQLRKQGCTNFAVTEFVQGQKTRRWCVAWSWMAFRPGGHVARGVRGGSGVEKKWLPPLTEMEFDCEVGGGGVEDEVEDRDEHGDGDRSGDRQGTARAMAEKVTREITKLDGVAWKFNAATGVGMFMAREGDVWSRKARRKAIQVQDADASGRRRGRRDAETDRGRAPDEEHQDTVMEDREESEDDDDDDDGGSEQETEPESEPALVARISIRTSPLPLPPADTRTLSKRTIHIRHLQGHDAVLFESFCGWLKRKVVPPSR</sequence>
<dbReference type="SUPFAM" id="SSF53335">
    <property type="entry name" value="S-adenosyl-L-methionine-dependent methyltransferases"/>
    <property type="match status" value="1"/>
</dbReference>
<organism evidence="4 5">
    <name type="scientific">Cladophialophora carrionii</name>
    <dbReference type="NCBI Taxonomy" id="86049"/>
    <lineage>
        <taxon>Eukaryota</taxon>
        <taxon>Fungi</taxon>
        <taxon>Dikarya</taxon>
        <taxon>Ascomycota</taxon>
        <taxon>Pezizomycotina</taxon>
        <taxon>Eurotiomycetes</taxon>
        <taxon>Chaetothyriomycetidae</taxon>
        <taxon>Chaetothyriales</taxon>
        <taxon>Herpotrichiellaceae</taxon>
        <taxon>Cladophialophora</taxon>
    </lineage>
</organism>
<gene>
    <name evidence="4" type="ORF">CLCR_01112</name>
</gene>
<dbReference type="VEuPathDB" id="FungiDB:CLCR_01112"/>
<dbReference type="PANTHER" id="PTHR13393">
    <property type="entry name" value="SAM-DEPENDENT METHYLTRANSFERASE"/>
    <property type="match status" value="1"/>
</dbReference>
<dbReference type="InterPro" id="IPR010286">
    <property type="entry name" value="METTL16/RlmF"/>
</dbReference>
<feature type="compositionally biased region" description="Acidic residues" evidence="3">
    <location>
        <begin position="473"/>
        <end position="496"/>
    </location>
</feature>
<evidence type="ECO:0000313" key="4">
    <source>
        <dbReference type="EMBL" id="OCT46133.1"/>
    </source>
</evidence>
<keyword evidence="1" id="KW-0489">Methyltransferase</keyword>
<feature type="compositionally biased region" description="Basic and acidic residues" evidence="3">
    <location>
        <begin position="452"/>
        <end position="472"/>
    </location>
</feature>
<dbReference type="GO" id="GO:0003676">
    <property type="term" value="F:nucleic acid binding"/>
    <property type="evidence" value="ECO:0007669"/>
    <property type="project" value="InterPro"/>
</dbReference>
<feature type="region of interest" description="Disordered" evidence="3">
    <location>
        <begin position="40"/>
        <end position="73"/>
    </location>
</feature>
<dbReference type="GO" id="GO:0008168">
    <property type="term" value="F:methyltransferase activity"/>
    <property type="evidence" value="ECO:0007669"/>
    <property type="project" value="UniProtKB-KW"/>
</dbReference>
<dbReference type="Gene3D" id="3.40.50.150">
    <property type="entry name" value="Vaccinia Virus protein VP39"/>
    <property type="match status" value="1"/>
</dbReference>
<dbReference type="PROSITE" id="PS00092">
    <property type="entry name" value="N6_MTASE"/>
    <property type="match status" value="1"/>
</dbReference>
<keyword evidence="5" id="KW-1185">Reference proteome</keyword>
<comment type="caution">
    <text evidence="4">The sequence shown here is derived from an EMBL/GenBank/DDBJ whole genome shotgun (WGS) entry which is preliminary data.</text>
</comment>
<keyword evidence="2" id="KW-0808">Transferase</keyword>
<dbReference type="AlphaFoldDB" id="A0A1C1CC74"/>
<reference evidence="5" key="1">
    <citation type="submission" date="2015-07" db="EMBL/GenBank/DDBJ databases">
        <authorList>
            <person name="Teixeira M.M."/>
            <person name="Souza R.C."/>
            <person name="Almeida L.G."/>
            <person name="Vicente V.A."/>
            <person name="de Hoog S."/>
            <person name="Bocca A.L."/>
            <person name="de Almeida S.R."/>
            <person name="Vasconcelos A.T."/>
            <person name="Felipe M.S."/>
        </authorList>
    </citation>
    <scope>NUCLEOTIDE SEQUENCE [LARGE SCALE GENOMIC DNA]</scope>
    <source>
        <strain evidence="5">KSF</strain>
    </source>
</reference>